<evidence type="ECO:0000256" key="2">
    <source>
        <dbReference type="SAM" id="Phobius"/>
    </source>
</evidence>
<evidence type="ECO:0000256" key="1">
    <source>
        <dbReference type="SAM" id="MobiDB-lite"/>
    </source>
</evidence>
<feature type="compositionally biased region" description="Low complexity" evidence="1">
    <location>
        <begin position="66"/>
        <end position="79"/>
    </location>
</feature>
<accession>A0ABW0BD94</accession>
<keyword evidence="2" id="KW-0812">Transmembrane</keyword>
<evidence type="ECO:0000313" key="4">
    <source>
        <dbReference type="Proteomes" id="UP001596087"/>
    </source>
</evidence>
<keyword evidence="2" id="KW-1133">Transmembrane helix</keyword>
<reference evidence="4" key="1">
    <citation type="journal article" date="2019" name="Int. J. Syst. Evol. Microbiol.">
        <title>The Global Catalogue of Microorganisms (GCM) 10K type strain sequencing project: providing services to taxonomists for standard genome sequencing and annotation.</title>
        <authorList>
            <consortium name="The Broad Institute Genomics Platform"/>
            <consortium name="The Broad Institute Genome Sequencing Center for Infectious Disease"/>
            <person name="Wu L."/>
            <person name="Ma J."/>
        </authorList>
    </citation>
    <scope>NUCLEOTIDE SEQUENCE [LARGE SCALE GENOMIC DNA]</scope>
    <source>
        <strain evidence="4">DFY41</strain>
    </source>
</reference>
<dbReference type="Proteomes" id="UP001596087">
    <property type="component" value="Unassembled WGS sequence"/>
</dbReference>
<gene>
    <name evidence="3" type="ORF">ACFPGP_01240</name>
</gene>
<proteinExistence type="predicted"/>
<evidence type="ECO:0000313" key="3">
    <source>
        <dbReference type="EMBL" id="MFC5175274.1"/>
    </source>
</evidence>
<keyword evidence="4" id="KW-1185">Reference proteome</keyword>
<feature type="region of interest" description="Disordered" evidence="1">
    <location>
        <begin position="66"/>
        <end position="100"/>
    </location>
</feature>
<keyword evidence="2" id="KW-0472">Membrane</keyword>
<protein>
    <submittedName>
        <fullName evidence="3">Uncharacterized protein</fullName>
    </submittedName>
</protein>
<feature type="transmembrane region" description="Helical" evidence="2">
    <location>
        <begin position="45"/>
        <end position="65"/>
    </location>
</feature>
<comment type="caution">
    <text evidence="3">The sequence shown here is derived from an EMBL/GenBank/DDBJ whole genome shotgun (WGS) entry which is preliminary data.</text>
</comment>
<organism evidence="3 4">
    <name type="scientific">Nocardioides taihuensis</name>
    <dbReference type="NCBI Taxonomy" id="1835606"/>
    <lineage>
        <taxon>Bacteria</taxon>
        <taxon>Bacillati</taxon>
        <taxon>Actinomycetota</taxon>
        <taxon>Actinomycetes</taxon>
        <taxon>Propionibacteriales</taxon>
        <taxon>Nocardioidaceae</taxon>
        <taxon>Nocardioides</taxon>
    </lineage>
</organism>
<sequence length="496" mass="54549">MGPDCRPKPHDLRLYRVERAGDDAVKDRQEVVAGMQHVTGTGGRTYFLLAVIVATGLAVFTGPAVSTPGPAGTTAAAPALRTDGPRWGPARSVSPPHRRATSPALAYDGIGNTAAVWRAWDGRNWRVQYSQQRRKSDWSRPVWISAPGTDVADPQVRIYSGGGANKAGRYVRPYATRVVSWLAQRRHHAVVMASVTYGASSWSRPLTVSDPRRDAVKPIPWYAAAQWREGRSREPTPTVFYLGDDGHHRRVQMATLDHAGTTVHRQFLSAAGGDARDLSMAGWKEQRLMFSRFDGHHYVALSHLFLTLPTSGPEAYGDIAENMLTPMFSRFGVYWTNRSGGDVRLRGSFHGGQPTTVSNVGGDVLGIYSTVMDRRSRHDIVWRERGAGVATLFHAYRGRDGWAAPQPVSAPGLRTGTPAVARCSWTTVLAWPQQIPEHPLRWRVRSADLSDLGPVIHSAMPPRLVMGASGRQQNALALAWRDPTSHRIVVAKVLHR</sequence>
<dbReference type="RefSeq" id="WP_378585774.1">
    <property type="nucleotide sequence ID" value="NZ_JBHSKD010000002.1"/>
</dbReference>
<name>A0ABW0BD94_9ACTN</name>
<dbReference type="EMBL" id="JBHSKD010000002">
    <property type="protein sequence ID" value="MFC5175274.1"/>
    <property type="molecule type" value="Genomic_DNA"/>
</dbReference>